<proteinExistence type="inferred from homology"/>
<evidence type="ECO:0000256" key="2">
    <source>
        <dbReference type="ARBA" id="ARBA00009077"/>
    </source>
</evidence>
<dbReference type="AlphaFoldDB" id="A0A432ZLB9"/>
<dbReference type="EMBL" id="PIQG01000002">
    <property type="protein sequence ID" value="RUO78694.1"/>
    <property type="molecule type" value="Genomic_DNA"/>
</dbReference>
<name>A0A432ZLB9_9GAMM</name>
<dbReference type="PROSITE" id="PS00868">
    <property type="entry name" value="CYS_MET_METAB_PP"/>
    <property type="match status" value="1"/>
</dbReference>
<dbReference type="GO" id="GO:0030170">
    <property type="term" value="F:pyridoxal phosphate binding"/>
    <property type="evidence" value="ECO:0007669"/>
    <property type="project" value="InterPro"/>
</dbReference>
<organism evidence="6 7">
    <name type="scientific">Pseudidiomarina taiwanensis</name>
    <dbReference type="NCBI Taxonomy" id="337250"/>
    <lineage>
        <taxon>Bacteria</taxon>
        <taxon>Pseudomonadati</taxon>
        <taxon>Pseudomonadota</taxon>
        <taxon>Gammaproteobacteria</taxon>
        <taxon>Alteromonadales</taxon>
        <taxon>Idiomarinaceae</taxon>
        <taxon>Pseudidiomarina</taxon>
    </lineage>
</organism>
<dbReference type="InterPro" id="IPR015421">
    <property type="entry name" value="PyrdxlP-dep_Trfase_major"/>
</dbReference>
<dbReference type="GO" id="GO:0003962">
    <property type="term" value="F:cystathionine gamma-synthase activity"/>
    <property type="evidence" value="ECO:0007669"/>
    <property type="project" value="TreeGrafter"/>
</dbReference>
<evidence type="ECO:0000256" key="5">
    <source>
        <dbReference type="RuleBase" id="RU362118"/>
    </source>
</evidence>
<evidence type="ECO:0000256" key="4">
    <source>
        <dbReference type="PIRSR" id="PIRSR001434-2"/>
    </source>
</evidence>
<dbReference type="PANTHER" id="PTHR11808:SF15">
    <property type="entry name" value="CYSTATHIONINE GAMMA-LYASE"/>
    <property type="match status" value="1"/>
</dbReference>
<dbReference type="GO" id="GO:0019343">
    <property type="term" value="P:cysteine biosynthetic process via cystathionine"/>
    <property type="evidence" value="ECO:0007669"/>
    <property type="project" value="TreeGrafter"/>
</dbReference>
<comment type="caution">
    <text evidence="6">The sequence shown here is derived from an EMBL/GenBank/DDBJ whole genome shotgun (WGS) entry which is preliminary data.</text>
</comment>
<evidence type="ECO:0000313" key="7">
    <source>
        <dbReference type="Proteomes" id="UP000288279"/>
    </source>
</evidence>
<dbReference type="GO" id="GO:0019346">
    <property type="term" value="P:transsulfuration"/>
    <property type="evidence" value="ECO:0007669"/>
    <property type="project" value="InterPro"/>
</dbReference>
<dbReference type="FunFam" id="3.40.640.10:FF:000009">
    <property type="entry name" value="Cystathionine gamma-synthase homolog"/>
    <property type="match status" value="1"/>
</dbReference>
<dbReference type="CDD" id="cd00614">
    <property type="entry name" value="CGS_like"/>
    <property type="match status" value="1"/>
</dbReference>
<dbReference type="PANTHER" id="PTHR11808">
    <property type="entry name" value="TRANS-SULFURATION ENZYME FAMILY MEMBER"/>
    <property type="match status" value="1"/>
</dbReference>
<dbReference type="FunFam" id="3.90.1150.10:FF:000008">
    <property type="entry name" value="Cystathionine gamma-synthase"/>
    <property type="match status" value="1"/>
</dbReference>
<evidence type="ECO:0000313" key="6">
    <source>
        <dbReference type="EMBL" id="RUO78694.1"/>
    </source>
</evidence>
<gene>
    <name evidence="6" type="ORF">CWI83_06655</name>
</gene>
<dbReference type="SUPFAM" id="SSF53383">
    <property type="entry name" value="PLP-dependent transferases"/>
    <property type="match status" value="1"/>
</dbReference>
<dbReference type="NCBIfam" id="NF005871">
    <property type="entry name" value="PRK07811.1"/>
    <property type="match status" value="1"/>
</dbReference>
<dbReference type="Gene3D" id="3.40.640.10">
    <property type="entry name" value="Type I PLP-dependent aspartate aminotransferase-like (Major domain)"/>
    <property type="match status" value="1"/>
</dbReference>
<reference evidence="6 7" key="1">
    <citation type="journal article" date="2011" name="Front. Microbiol.">
        <title>Genomic signatures of strain selection and enhancement in Bacillus atrophaeus var. globigii, a historical biowarfare simulant.</title>
        <authorList>
            <person name="Gibbons H.S."/>
            <person name="Broomall S.M."/>
            <person name="McNew L.A."/>
            <person name="Daligault H."/>
            <person name="Chapman C."/>
            <person name="Bruce D."/>
            <person name="Karavis M."/>
            <person name="Krepps M."/>
            <person name="McGregor P.A."/>
            <person name="Hong C."/>
            <person name="Park K.H."/>
            <person name="Akmal A."/>
            <person name="Feldman A."/>
            <person name="Lin J.S."/>
            <person name="Chang W.E."/>
            <person name="Higgs B.W."/>
            <person name="Demirev P."/>
            <person name="Lindquist J."/>
            <person name="Liem A."/>
            <person name="Fochler E."/>
            <person name="Read T.D."/>
            <person name="Tapia R."/>
            <person name="Johnson S."/>
            <person name="Bishop-Lilly K.A."/>
            <person name="Detter C."/>
            <person name="Han C."/>
            <person name="Sozhamannan S."/>
            <person name="Rosenzweig C.N."/>
            <person name="Skowronski E.W."/>
        </authorList>
    </citation>
    <scope>NUCLEOTIDE SEQUENCE [LARGE SCALE GENOMIC DNA]</scope>
    <source>
        <strain evidence="6 7">PIT1</strain>
    </source>
</reference>
<evidence type="ECO:0000256" key="3">
    <source>
        <dbReference type="ARBA" id="ARBA00022898"/>
    </source>
</evidence>
<dbReference type="Gene3D" id="3.90.1150.10">
    <property type="entry name" value="Aspartate Aminotransferase, domain 1"/>
    <property type="match status" value="1"/>
</dbReference>
<dbReference type="InterPro" id="IPR015422">
    <property type="entry name" value="PyrdxlP-dep_Trfase_small"/>
</dbReference>
<comment type="similarity">
    <text evidence="2 5">Belongs to the trans-sulfuration enzymes family.</text>
</comment>
<evidence type="ECO:0000256" key="1">
    <source>
        <dbReference type="ARBA" id="ARBA00001933"/>
    </source>
</evidence>
<dbReference type="Pfam" id="PF01053">
    <property type="entry name" value="Cys_Met_Meta_PP"/>
    <property type="match status" value="1"/>
</dbReference>
<dbReference type="InterPro" id="IPR015424">
    <property type="entry name" value="PyrdxlP-dep_Trfase"/>
</dbReference>
<keyword evidence="3 4" id="KW-0663">Pyridoxal phosphate</keyword>
<dbReference type="Proteomes" id="UP000288279">
    <property type="component" value="Unassembled WGS sequence"/>
</dbReference>
<accession>A0A432ZLB9</accession>
<dbReference type="PIRSF" id="PIRSF001434">
    <property type="entry name" value="CGS"/>
    <property type="match status" value="1"/>
</dbReference>
<comment type="cofactor">
    <cofactor evidence="1 5">
        <name>pyridoxal 5'-phosphate</name>
        <dbReference type="ChEBI" id="CHEBI:597326"/>
    </cofactor>
</comment>
<protein>
    <submittedName>
        <fullName evidence="6">Cystathionine gamma-synthase</fullName>
    </submittedName>
</protein>
<keyword evidence="7" id="KW-1185">Reference proteome</keyword>
<dbReference type="RefSeq" id="WP_126827358.1">
    <property type="nucleotide sequence ID" value="NZ_PIQG01000002.1"/>
</dbReference>
<sequence>MSDRKDLKFATRAIHGGQAPEPTTGAVMPPIVTSSTYIQESPGVHKGFEYSRSHNPTRFAWERAVASLEGGQAGFAFASGMAATSTILELLNSGDHVIAMDDLYGGTFRLFDKVRGRSAGLKFSYIDLADTDALIAAITPATKMIWVETPSNPMLKLVDIEAIVAIAKAHDIIVVVDNTFATPFNQRPLELGADIVMHSATKYLNGHSDMVGGIAVVGDRADLVEQMAFLQNSIGAVAGPFDSYLALRGVKTLALRMRHHNQAALELAQWLEQHPQVEKVIYPGLSSHPQHALAKRQMAGFGGMISILLKGDLEKARRFLETVEIFALAESLGGVESLIEHPAIMTHASIPKENREKLGILDNFVRISVGIEDLDDLKADLDKALNA</sequence>
<dbReference type="GO" id="GO:0005737">
    <property type="term" value="C:cytoplasm"/>
    <property type="evidence" value="ECO:0007669"/>
    <property type="project" value="TreeGrafter"/>
</dbReference>
<feature type="modified residue" description="N6-(pyridoxal phosphate)lysine" evidence="4">
    <location>
        <position position="202"/>
    </location>
</feature>
<dbReference type="GO" id="GO:0004123">
    <property type="term" value="F:cystathionine gamma-lyase activity"/>
    <property type="evidence" value="ECO:0007669"/>
    <property type="project" value="TreeGrafter"/>
</dbReference>
<dbReference type="OrthoDB" id="9805807at2"/>
<dbReference type="InterPro" id="IPR000277">
    <property type="entry name" value="Cys/Met-Metab_PyrdxlP-dep_enz"/>
</dbReference>
<dbReference type="InterPro" id="IPR054542">
    <property type="entry name" value="Cys_met_metab_PP"/>
</dbReference>